<sequence>MMALSGHLLTFLLTSTFAAVPHVLHCDNNVYCSRRPGRSWHNKRKVAELLALNGGKPFRRNSSLIVTHEQKEYLCHDELFTGFLLDKDALKWEVSCLWAGNGMHVACAPVPDNYSSVPFAYIPPPVWQKKIRDFRVKIRCSKERINKTWQIPELFICNERCIQAGIGYVPSLIMLLSFSIAFIKNCLL</sequence>
<reference evidence="3" key="1">
    <citation type="submission" date="2023-07" db="EMBL/GenBank/DDBJ databases">
        <authorList>
            <consortium name="CYATHOMIX"/>
        </authorList>
    </citation>
    <scope>NUCLEOTIDE SEQUENCE</scope>
    <source>
        <strain evidence="3">N/A</strain>
    </source>
</reference>
<feature type="chain" id="PRO_5041298313" evidence="2">
    <location>
        <begin position="19"/>
        <end position="188"/>
    </location>
</feature>
<keyword evidence="1" id="KW-0812">Transmembrane</keyword>
<evidence type="ECO:0000256" key="2">
    <source>
        <dbReference type="SAM" id="SignalP"/>
    </source>
</evidence>
<keyword evidence="2" id="KW-0732">Signal</keyword>
<evidence type="ECO:0000313" key="4">
    <source>
        <dbReference type="Proteomes" id="UP001176961"/>
    </source>
</evidence>
<proteinExistence type="predicted"/>
<comment type="caution">
    <text evidence="3">The sequence shown here is derived from an EMBL/GenBank/DDBJ whole genome shotgun (WGS) entry which is preliminary data.</text>
</comment>
<dbReference type="Proteomes" id="UP001176961">
    <property type="component" value="Unassembled WGS sequence"/>
</dbReference>
<keyword evidence="4" id="KW-1185">Reference proteome</keyword>
<accession>A0AA36H7R8</accession>
<protein>
    <submittedName>
        <fullName evidence="3">Uncharacterized protein</fullName>
    </submittedName>
</protein>
<feature type="signal peptide" evidence="2">
    <location>
        <begin position="1"/>
        <end position="18"/>
    </location>
</feature>
<dbReference type="AlphaFoldDB" id="A0AA36H7R8"/>
<evidence type="ECO:0000313" key="3">
    <source>
        <dbReference type="EMBL" id="CAJ0605340.1"/>
    </source>
</evidence>
<keyword evidence="1" id="KW-1133">Transmembrane helix</keyword>
<organism evidence="3 4">
    <name type="scientific">Cylicocyclus nassatus</name>
    <name type="common">Nematode worm</name>
    <dbReference type="NCBI Taxonomy" id="53992"/>
    <lineage>
        <taxon>Eukaryota</taxon>
        <taxon>Metazoa</taxon>
        <taxon>Ecdysozoa</taxon>
        <taxon>Nematoda</taxon>
        <taxon>Chromadorea</taxon>
        <taxon>Rhabditida</taxon>
        <taxon>Rhabditina</taxon>
        <taxon>Rhabditomorpha</taxon>
        <taxon>Strongyloidea</taxon>
        <taxon>Strongylidae</taxon>
        <taxon>Cylicocyclus</taxon>
    </lineage>
</organism>
<feature type="transmembrane region" description="Helical" evidence="1">
    <location>
        <begin position="165"/>
        <end position="183"/>
    </location>
</feature>
<keyword evidence="1" id="KW-0472">Membrane</keyword>
<evidence type="ECO:0000256" key="1">
    <source>
        <dbReference type="SAM" id="Phobius"/>
    </source>
</evidence>
<dbReference type="EMBL" id="CATQJL010000316">
    <property type="protein sequence ID" value="CAJ0605340.1"/>
    <property type="molecule type" value="Genomic_DNA"/>
</dbReference>
<gene>
    <name evidence="3" type="ORF">CYNAS_LOCUS17323</name>
</gene>
<name>A0AA36H7R8_CYLNA</name>